<accession>A0ABU2NFX0</accession>
<keyword evidence="3" id="KW-1185">Reference proteome</keyword>
<name>A0ABU2NFX0_9PSEU</name>
<dbReference type="InterPro" id="IPR000415">
    <property type="entry name" value="Nitroreductase-like"/>
</dbReference>
<gene>
    <name evidence="2" type="ORF">RM445_25375</name>
</gene>
<feature type="region of interest" description="Disordered" evidence="1">
    <location>
        <begin position="286"/>
        <end position="305"/>
    </location>
</feature>
<dbReference type="InterPro" id="IPR050627">
    <property type="entry name" value="Nitroreductase/BluB"/>
</dbReference>
<dbReference type="PANTHER" id="PTHR23026">
    <property type="entry name" value="NADPH NITROREDUCTASE"/>
    <property type="match status" value="1"/>
</dbReference>
<evidence type="ECO:0000313" key="3">
    <source>
        <dbReference type="Proteomes" id="UP001183202"/>
    </source>
</evidence>
<comment type="caution">
    <text evidence="2">The sequence shown here is derived from an EMBL/GenBank/DDBJ whole genome shotgun (WGS) entry which is preliminary data.</text>
</comment>
<dbReference type="RefSeq" id="WP_311559360.1">
    <property type="nucleotide sequence ID" value="NZ_JAVREJ010000022.1"/>
</dbReference>
<dbReference type="Gene3D" id="3.40.109.10">
    <property type="entry name" value="NADH Oxidase"/>
    <property type="match status" value="1"/>
</dbReference>
<evidence type="ECO:0000256" key="1">
    <source>
        <dbReference type="SAM" id="MobiDB-lite"/>
    </source>
</evidence>
<dbReference type="SUPFAM" id="SSF55469">
    <property type="entry name" value="FMN-dependent nitroreductase-like"/>
    <property type="match status" value="2"/>
</dbReference>
<dbReference type="EMBL" id="JAVREJ010000022">
    <property type="protein sequence ID" value="MDT0352856.1"/>
    <property type="molecule type" value="Genomic_DNA"/>
</dbReference>
<organism evidence="2 3">
    <name type="scientific">Pseudonocardia charpentierae</name>
    <dbReference type="NCBI Taxonomy" id="3075545"/>
    <lineage>
        <taxon>Bacteria</taxon>
        <taxon>Bacillati</taxon>
        <taxon>Actinomycetota</taxon>
        <taxon>Actinomycetes</taxon>
        <taxon>Pseudonocardiales</taxon>
        <taxon>Pseudonocardiaceae</taxon>
        <taxon>Pseudonocardia</taxon>
    </lineage>
</organism>
<sequence length="305" mass="33449">MIPIPRTLGLTPEQVDDLLTTADRAPSRHDNRPWRFHVTSRVIELYSVPERALPVADPDGREQRMACGAALFNLRLALHGHHVRPTVTFFPDRSRPGLLAVIRHGGTREPTPEQTRLLLAIPAQRFDRRPSGATAVPRNEQHGLRRAALDEGAWLHVVHDRPERALLRTLVLRAERLQTADPAFRAELATWSARSGGVPDCLPAGADGQESIEEEPLMALLTSHLTGTVAEIQVGQALQRVLLTATAAGLATTLLRQVVEVPHTREELRRLFSAARPPQAVLRIGWPGAGTPRHGGDVMTTATVP</sequence>
<evidence type="ECO:0000313" key="2">
    <source>
        <dbReference type="EMBL" id="MDT0352856.1"/>
    </source>
</evidence>
<reference evidence="3" key="1">
    <citation type="submission" date="2023-07" db="EMBL/GenBank/DDBJ databases">
        <title>30 novel species of actinomycetes from the DSMZ collection.</title>
        <authorList>
            <person name="Nouioui I."/>
        </authorList>
    </citation>
    <scope>NUCLEOTIDE SEQUENCE [LARGE SCALE GENOMIC DNA]</scope>
    <source>
        <strain evidence="3">DSM 45834</strain>
    </source>
</reference>
<dbReference type="Proteomes" id="UP001183202">
    <property type="component" value="Unassembled WGS sequence"/>
</dbReference>
<dbReference type="PANTHER" id="PTHR23026:SF123">
    <property type="entry name" value="NAD(P)H NITROREDUCTASE RV3131-RELATED"/>
    <property type="match status" value="1"/>
</dbReference>
<proteinExistence type="predicted"/>
<protein>
    <submittedName>
        <fullName evidence="2">Nitroreductase family protein</fullName>
    </submittedName>
</protein>